<protein>
    <submittedName>
        <fullName evidence="1">Uncharacterized protein</fullName>
    </submittedName>
</protein>
<organism evidence="1 2">
    <name type="scientific">Mycetohabitans rhizoxinica (strain DSM 19002 / CIP 109453 / HKI 454)</name>
    <name type="common">Paraburkholderia rhizoxinica</name>
    <dbReference type="NCBI Taxonomy" id="882378"/>
    <lineage>
        <taxon>Bacteria</taxon>
        <taxon>Pseudomonadati</taxon>
        <taxon>Pseudomonadota</taxon>
        <taxon>Betaproteobacteria</taxon>
        <taxon>Burkholderiales</taxon>
        <taxon>Burkholderiaceae</taxon>
        <taxon>Mycetohabitans</taxon>
    </lineage>
</organism>
<evidence type="ECO:0000313" key="2">
    <source>
        <dbReference type="Proteomes" id="UP000007437"/>
    </source>
</evidence>
<accession>E5AT14</accession>
<dbReference type="KEGG" id="brh:RBRH_02908"/>
<dbReference type="Proteomes" id="UP000007437">
    <property type="component" value="Chromosome"/>
</dbReference>
<dbReference type="AlphaFoldDB" id="E5AT14"/>
<sequence length="33" mass="3907">MLSRGRVPIFEALKLDLLSRSIHSLNEATYYRR</sequence>
<evidence type="ECO:0000313" key="1">
    <source>
        <dbReference type="EMBL" id="CBW73558.1"/>
    </source>
</evidence>
<name>E5AT14_MYCRK</name>
<gene>
    <name evidence="1" type="ordered locus">RBRH_02908</name>
</gene>
<reference evidence="1 2" key="1">
    <citation type="journal article" date="2011" name="J. Bacteriol.">
        <title>Complete genome sequence of Burkholderia rhizoxinica, an endosymbiont of Rhizopus microsporus.</title>
        <authorList>
            <person name="Lackner G."/>
            <person name="Moebius N."/>
            <person name="Partida-Martinez L."/>
            <person name="Hertweck C."/>
        </authorList>
    </citation>
    <scope>NUCLEOTIDE SEQUENCE [LARGE SCALE GENOMIC DNA]</scope>
    <source>
        <strain evidence="2">DSM 19002 / CIP 109453 / HKI 454</strain>
    </source>
</reference>
<proteinExistence type="predicted"/>
<dbReference type="STRING" id="882378.RBRH_02908"/>
<dbReference type="EMBL" id="FR687359">
    <property type="protein sequence ID" value="CBW73558.1"/>
    <property type="molecule type" value="Genomic_DNA"/>
</dbReference>
<dbReference type="HOGENOM" id="CLU_3381022_0_0_4"/>